<accession>A0ABM6IDV2</accession>
<dbReference type="Proteomes" id="UP000185622">
    <property type="component" value="Chromosome"/>
</dbReference>
<gene>
    <name evidence="2" type="ORF">BMG03_03270</name>
</gene>
<evidence type="ECO:0000256" key="1">
    <source>
        <dbReference type="SAM" id="SignalP"/>
    </source>
</evidence>
<feature type="signal peptide" evidence="1">
    <location>
        <begin position="1"/>
        <end position="25"/>
    </location>
</feature>
<evidence type="ECO:0008006" key="4">
    <source>
        <dbReference type="Google" id="ProtNLM"/>
    </source>
</evidence>
<dbReference type="RefSeq" id="WP_075775840.1">
    <property type="nucleotide sequence ID" value="NZ_CP019437.1"/>
</dbReference>
<name>A0ABM6IDV2_9RHOB</name>
<dbReference type="EMBL" id="CP019437">
    <property type="protein sequence ID" value="AQS46925.1"/>
    <property type="molecule type" value="Genomic_DNA"/>
</dbReference>
<evidence type="ECO:0000313" key="2">
    <source>
        <dbReference type="EMBL" id="AQS46925.1"/>
    </source>
</evidence>
<keyword evidence="3" id="KW-1185">Reference proteome</keyword>
<sequence length="593" mass="64173">MELRSGFPLMGGVLALCLLCGPAAAEAIPAPPPFDFAQYTQAGFLADRDALTAGFAAAEPGPSRAVARLNLAEFYLAHVMLPEGRSVLGDEMPDGLLPAEQARWRAIAAGFDIMEGVGVPTGTLLPNADWANWQDYHLWAALNAITQGGAEELEGNLAGAADRLPAYPPVFVEACLPALLEGAIAVKQWALAERLSRDFDNYPELKAQPVYSFLIGRVAEQSHHPEKAYAAYREAAKGRDRYAQRARLALVDLGLAKGALTTDQGLSMLAEANLAWRGDRFDLQALEQRAHLGEKSGRDVEALIAYGEILTRFPDRPQARTAAEAADRLLKAFYAKGAAGKISLTAFTEGHQRLEPYYEARADFQAYAEQFADRLLELGATTQASSEYRKIREALSVQRKDNPEAVSQDRMAYLALREAEALARGGQFARAAKVLGASERPADAQELNQFNALQARVLAEAGKTDAALDTKVTAQSIDHLRLQAQLHWKKGDWSAATRSYRALWKTASGDFSETDAVQLLLAAYRSGDLTTARSVAEVFPRLAGREDLNKLVASLLAEPAKLTPLMDAAARDRLRNAGDAIEMVGAEAKRAGG</sequence>
<proteinExistence type="predicted"/>
<evidence type="ECO:0000313" key="3">
    <source>
        <dbReference type="Proteomes" id="UP000185622"/>
    </source>
</evidence>
<reference evidence="2 3" key="1">
    <citation type="submission" date="2017-01" db="EMBL/GenBank/DDBJ databases">
        <title>The complete genome sequence of a sulfur-oxidizing marine bacterium Thioclava sp. 25B10_4T.</title>
        <authorList>
            <person name="Liu Y."/>
            <person name="Lai Q."/>
            <person name="Shao Z."/>
        </authorList>
    </citation>
    <scope>NUCLEOTIDE SEQUENCE [LARGE SCALE GENOMIC DNA]</scope>
    <source>
        <strain evidence="2 3">25B10_4</strain>
    </source>
</reference>
<protein>
    <recommendedName>
        <fullName evidence="4">Tetratricopeptide repeat-containing protein</fullName>
    </recommendedName>
</protein>
<keyword evidence="1" id="KW-0732">Signal</keyword>
<organism evidence="2 3">
    <name type="scientific">Thioclava nitratireducens</name>
    <dbReference type="NCBI Taxonomy" id="1915078"/>
    <lineage>
        <taxon>Bacteria</taxon>
        <taxon>Pseudomonadati</taxon>
        <taxon>Pseudomonadota</taxon>
        <taxon>Alphaproteobacteria</taxon>
        <taxon>Rhodobacterales</taxon>
        <taxon>Paracoccaceae</taxon>
        <taxon>Thioclava</taxon>
    </lineage>
</organism>
<feature type="chain" id="PRO_5045711419" description="Tetratricopeptide repeat-containing protein" evidence="1">
    <location>
        <begin position="26"/>
        <end position="593"/>
    </location>
</feature>